<dbReference type="CDD" id="cd00207">
    <property type="entry name" value="fer2"/>
    <property type="match status" value="1"/>
</dbReference>
<dbReference type="InterPro" id="IPR023606">
    <property type="entry name" value="CoA-Trfase_III_dom_1_sf"/>
</dbReference>
<dbReference type="SUPFAM" id="SSF89796">
    <property type="entry name" value="CoA-transferase family III (CaiB/BaiF)"/>
    <property type="match status" value="1"/>
</dbReference>
<dbReference type="PROSITE" id="PS51085">
    <property type="entry name" value="2FE2S_FER_2"/>
    <property type="match status" value="1"/>
</dbReference>
<dbReference type="Gene3D" id="3.30.1540.10">
    <property type="entry name" value="formyl-coa transferase, domain 3"/>
    <property type="match status" value="1"/>
</dbReference>
<dbReference type="InterPro" id="IPR050483">
    <property type="entry name" value="CoA-transferase_III_domain"/>
</dbReference>
<dbReference type="InterPro" id="IPR041414">
    <property type="entry name" value="Raco-like_middle"/>
</dbReference>
<dbReference type="Gene3D" id="3.10.20.30">
    <property type="match status" value="1"/>
</dbReference>
<dbReference type="GO" id="GO:0033608">
    <property type="term" value="F:formyl-CoA transferase activity"/>
    <property type="evidence" value="ECO:0007669"/>
    <property type="project" value="UniProtKB-EC"/>
</dbReference>
<dbReference type="Pfam" id="PF14574">
    <property type="entry name" value="RACo_C_ter"/>
    <property type="match status" value="1"/>
</dbReference>
<dbReference type="Pfam" id="PF02515">
    <property type="entry name" value="CoA_transf_3"/>
    <property type="match status" value="1"/>
</dbReference>
<accession>A0A0P1J298</accession>
<dbReference type="PANTHER" id="PTHR48207">
    <property type="entry name" value="SUCCINATE--HYDROXYMETHYLGLUTARATE COA-TRANSFERASE"/>
    <property type="match status" value="1"/>
</dbReference>
<dbReference type="Gene3D" id="3.30.420.480">
    <property type="entry name" value="Domain of unknown function (DUF4445)"/>
    <property type="match status" value="1"/>
</dbReference>
<keyword evidence="4" id="KW-1185">Reference proteome</keyword>
<dbReference type="InterPro" id="IPR042259">
    <property type="entry name" value="Raco-like_middle_sf"/>
</dbReference>
<name>A0A0P1J298_9RHOB</name>
<evidence type="ECO:0000256" key="1">
    <source>
        <dbReference type="ARBA" id="ARBA00022679"/>
    </source>
</evidence>
<dbReference type="Proteomes" id="UP000051184">
    <property type="component" value="Unassembled WGS sequence"/>
</dbReference>
<dbReference type="AlphaFoldDB" id="A0A0P1J298"/>
<dbReference type="InterPro" id="IPR036010">
    <property type="entry name" value="2Fe-2S_ferredoxin-like_sf"/>
</dbReference>
<dbReference type="STRING" id="1715691.TA5113_02987"/>
<dbReference type="EMBL" id="CYUE01000021">
    <property type="protein sequence ID" value="CUK27193.1"/>
    <property type="molecule type" value="Genomic_DNA"/>
</dbReference>
<proteinExistence type="predicted"/>
<dbReference type="InterPro" id="IPR027980">
    <property type="entry name" value="RACo_C"/>
</dbReference>
<dbReference type="OrthoDB" id="9810588at2"/>
<sequence length="1100" mass="118180">MTSPLQDILIVDLTHVLAGPFASMICQDLGARVIKVERPDTGDDTRSFPPFKDGDSAYFATINHGKESIALDLKSSTDRETFEALLRHADVVLENYRPGVMERLGYGWDSLHKRFPALIYGAVSGFGHTGPDRLKPAYDMVVQARGGVMSITGEKDRDPVRVGASIGDIIAGMYLCQGLLAALIARQKTGVGQKVDIAMLDSQLAILEHAVAITATTGEAPEPSGARHPSITPFETFHVEDGLVVIAAGNDGLFAKLCNVLELPLADDPRFATNAARCENARLLKRLIEAITLGVKKADMIARLEAAGIPTAEIQSVDQVMQDPQILARNMVVTVNAPDGGSETLAAGNPIKMSDLPDPVERSAPPRLDEHRAQILDWLLDTPAPQQECRGLLWNGASGLSLSKILLMFRQANKIEQVIAMSQDALVIFTPSGKRGRFPVGTPVLTAARQLGVDLDSVCGGRGICSKCQVTPSVGEFPKHGVTVEPDALSDWNAVEQRYKDKRGLIDGRRLGCQATVQSDIVIDVPPESQVHRQVVRKRAEVRDITLNTAVRLQYIEVEEPDMHHPSGDLERIKTALHDQAGIDRVEIDVSLLPSLQPILRKGKWTITVALHKDHDSEVSQIIRVWPGYYEGSIYGLAVDLGSTTIAAHLCDLKTGEVVASSGIMNPQIRFGEDLMSRVSYAMMNEGGDQEMTKAVREGMRALFDQIAGEANIEKDLILDATFVCNPVMHHLFLGIDPYELGQAPFALALNTSLSLKASDLELGLHQGARVYILPCIAGHVGADAAAVALSESPNTSEDLVLLVDVGTNAEIILGDKSRVLACSSPTGPAFEGAQISSGQRAAPGAIERVEIDPVTKEPRFRVIGSEKWSNEEGFDRDIATTGITGICGSGIIEAIAEMRLAGVLDASGLIGSAEQTGSARCIPDGRTNSYLLWDGSADDGPIITVTNPDIRAIQMAKAALYSGARLLMDKFEVDTVDRIVLAGAFGAHISSKHAMVLGMIPDCPLENVTSAGNAAGTGARIALLNIEARTDIEKTVGEIEKIETAVEPRFQEHFVNASAMPNSADPFPILNSIVDLPDVSFNAGGGEEAGGRRRRRRRG</sequence>
<reference evidence="4" key="1">
    <citation type="submission" date="2015-09" db="EMBL/GenBank/DDBJ databases">
        <authorList>
            <person name="Rodrigo-Torres Lidia"/>
            <person name="Arahal R.David."/>
        </authorList>
    </citation>
    <scope>NUCLEOTIDE SEQUENCE [LARGE SCALE GENOMIC DNA]</scope>
    <source>
        <strain evidence="4">CECT 5114</strain>
    </source>
</reference>
<dbReference type="PANTHER" id="PTHR48207:SF3">
    <property type="entry name" value="SUCCINATE--HYDROXYMETHYLGLUTARATE COA-TRANSFERASE"/>
    <property type="match status" value="1"/>
</dbReference>
<dbReference type="GO" id="GO:0051536">
    <property type="term" value="F:iron-sulfur cluster binding"/>
    <property type="evidence" value="ECO:0007669"/>
    <property type="project" value="InterPro"/>
</dbReference>
<evidence type="ECO:0000259" key="2">
    <source>
        <dbReference type="PROSITE" id="PS51085"/>
    </source>
</evidence>
<organism evidence="3 4">
    <name type="scientific">Cognatishimia activa</name>
    <dbReference type="NCBI Taxonomy" id="1715691"/>
    <lineage>
        <taxon>Bacteria</taxon>
        <taxon>Pseudomonadati</taxon>
        <taxon>Pseudomonadota</taxon>
        <taxon>Alphaproteobacteria</taxon>
        <taxon>Rhodobacterales</taxon>
        <taxon>Paracoccaceae</taxon>
        <taxon>Cognatishimia</taxon>
    </lineage>
</organism>
<dbReference type="InterPro" id="IPR003673">
    <property type="entry name" value="CoA-Trfase_fam_III"/>
</dbReference>
<dbReference type="InterPro" id="IPR040506">
    <property type="entry name" value="RACo_linker"/>
</dbReference>
<dbReference type="Pfam" id="PF00111">
    <property type="entry name" value="Fer2"/>
    <property type="match status" value="1"/>
</dbReference>
<dbReference type="Gene3D" id="3.40.50.10540">
    <property type="entry name" value="Crotonobetainyl-coa:carnitine coa-transferase, domain 1"/>
    <property type="match status" value="1"/>
</dbReference>
<gene>
    <name evidence="3" type="primary">frc_2</name>
    <name evidence="3" type="ORF">TA5114_03016</name>
</gene>
<dbReference type="EC" id="2.8.3.16" evidence="3"/>
<dbReference type="Gene3D" id="3.10.20.880">
    <property type="match status" value="1"/>
</dbReference>
<feature type="domain" description="2Fe-2S ferredoxin-type" evidence="2">
    <location>
        <begin position="425"/>
        <end position="529"/>
    </location>
</feature>
<dbReference type="Pfam" id="PF17650">
    <property type="entry name" value="RACo_linker"/>
    <property type="match status" value="1"/>
</dbReference>
<dbReference type="SUPFAM" id="SSF54292">
    <property type="entry name" value="2Fe-2S ferredoxin-like"/>
    <property type="match status" value="1"/>
</dbReference>
<dbReference type="InterPro" id="IPR044855">
    <property type="entry name" value="CoA-Trfase_III_dom3_sf"/>
</dbReference>
<keyword evidence="1 3" id="KW-0808">Transferase</keyword>
<evidence type="ECO:0000313" key="3">
    <source>
        <dbReference type="EMBL" id="CUK27193.1"/>
    </source>
</evidence>
<dbReference type="InterPro" id="IPR012675">
    <property type="entry name" value="Beta-grasp_dom_sf"/>
</dbReference>
<evidence type="ECO:0000313" key="4">
    <source>
        <dbReference type="Proteomes" id="UP000051184"/>
    </source>
</evidence>
<dbReference type="Pfam" id="PF17651">
    <property type="entry name" value="Raco_middle"/>
    <property type="match status" value="1"/>
</dbReference>
<dbReference type="InterPro" id="IPR001041">
    <property type="entry name" value="2Fe-2S_ferredoxin-type"/>
</dbReference>
<protein>
    <submittedName>
        <fullName evidence="3">Formyl-coenzyme A transferase</fullName>
        <ecNumber evidence="3">2.8.3.16</ecNumber>
    </submittedName>
</protein>